<evidence type="ECO:0000313" key="2">
    <source>
        <dbReference type="EMBL" id="CAA9537981.1"/>
    </source>
</evidence>
<gene>
    <name evidence="2" type="ORF">AVDCRST_MAG05-5074</name>
</gene>
<feature type="transmembrane region" description="Helical" evidence="1">
    <location>
        <begin position="427"/>
        <end position="448"/>
    </location>
</feature>
<feature type="transmembrane region" description="Helical" evidence="1">
    <location>
        <begin position="460"/>
        <end position="479"/>
    </location>
</feature>
<feature type="transmembrane region" description="Helical" evidence="1">
    <location>
        <begin position="62"/>
        <end position="82"/>
    </location>
</feature>
<proteinExistence type="predicted"/>
<feature type="transmembrane region" description="Helical" evidence="1">
    <location>
        <begin position="519"/>
        <end position="536"/>
    </location>
</feature>
<feature type="transmembrane region" description="Helical" evidence="1">
    <location>
        <begin position="298"/>
        <end position="317"/>
    </location>
</feature>
<dbReference type="AlphaFoldDB" id="A0A6J4U129"/>
<feature type="transmembrane region" description="Helical" evidence="1">
    <location>
        <begin position="165"/>
        <end position="184"/>
    </location>
</feature>
<organism evidence="2">
    <name type="scientific">uncultured Rubrobacteraceae bacterium</name>
    <dbReference type="NCBI Taxonomy" id="349277"/>
    <lineage>
        <taxon>Bacteria</taxon>
        <taxon>Bacillati</taxon>
        <taxon>Actinomycetota</taxon>
        <taxon>Rubrobacteria</taxon>
        <taxon>Rubrobacterales</taxon>
        <taxon>Rubrobacteraceae</taxon>
        <taxon>environmental samples</taxon>
    </lineage>
</organism>
<keyword evidence="1" id="KW-0472">Membrane</keyword>
<reference evidence="2" key="1">
    <citation type="submission" date="2020-02" db="EMBL/GenBank/DDBJ databases">
        <authorList>
            <person name="Meier V. D."/>
        </authorList>
    </citation>
    <scope>NUCLEOTIDE SEQUENCE</scope>
    <source>
        <strain evidence="2">AVDCRST_MAG05</strain>
    </source>
</reference>
<sequence length="687" mass="72910">MIRAVPVALLVGLVPGYFWARCLAATDDIAERLAYAIALSVTLVPAAALILSSLLGTGVTTTVSVVSVLLVFLAGLAARLVFGPAKGPEGPISALPPAPGVVTLVPLCLALLLALGTFFGIIGAWAMIPAAALVVLSGVLYWLSLRRGEGTDGERGERGEEASPAVVYGLLAAALALALARGYLGPLFNGWPFPRGVDRYEHAIMTSMMTEGGSTESFMLYPPGFHALSAMISNLSGLEPMALFPALGPSLLALTSLASYALAARLWGRPVGVAAALLSGPVLGGAYLHFAEARYPNFVGEQVIIIVAVAALIWTYANPTVRSALLLALLGASAVFYHQIAGYVMAVLLAVVTLFFLPYLLLRRRRTGLVLAGSLAGLFVLAAAFAWDTYDLPSLVVGLFSDSAETGRGGEAVAMAIGTKPANHPTYLLVTITAPVLWLGLLGAMMLLPNRANNGVAARLAHLTLIVWAALLFGGSQTSYSGFPDRFDRDLGAPLALLAAPALILLLRASPRLAPSRAVLAVTLAAALLSAGLLVVQTTRNLEEAAGPSERPRDRPATPEVAAAGAWLEKNNEGGSIVATPYLDYVPSRGMLAMGGYTEMQSYDYARIQRARDLPPFGKGPLMEALWVLKHPTGEKTQRIMREYDLRYVIFHKRYPGISWLPYAEQKDLYRVVYQNPSVIIFEPRNS</sequence>
<protein>
    <recommendedName>
        <fullName evidence="3">Glycosyltransferase RgtA/B/C/D-like domain-containing protein</fullName>
    </recommendedName>
</protein>
<dbReference type="Pfam" id="PF20176">
    <property type="entry name" value="DUF6541"/>
    <property type="match status" value="1"/>
</dbReference>
<feature type="transmembrane region" description="Helical" evidence="1">
    <location>
        <begin position="369"/>
        <end position="387"/>
    </location>
</feature>
<feature type="transmembrane region" description="Helical" evidence="1">
    <location>
        <begin position="241"/>
        <end position="264"/>
    </location>
</feature>
<evidence type="ECO:0000256" key="1">
    <source>
        <dbReference type="SAM" id="Phobius"/>
    </source>
</evidence>
<keyword evidence="1" id="KW-1133">Transmembrane helix</keyword>
<keyword evidence="1" id="KW-0812">Transmembrane</keyword>
<accession>A0A6J4U129</accession>
<dbReference type="InterPro" id="IPR046671">
    <property type="entry name" value="DUF6541"/>
</dbReference>
<feature type="transmembrane region" description="Helical" evidence="1">
    <location>
        <begin position="337"/>
        <end position="362"/>
    </location>
</feature>
<feature type="transmembrane region" description="Helical" evidence="1">
    <location>
        <begin position="491"/>
        <end position="507"/>
    </location>
</feature>
<feature type="transmembrane region" description="Helical" evidence="1">
    <location>
        <begin position="122"/>
        <end position="145"/>
    </location>
</feature>
<dbReference type="EMBL" id="CADCVM010000539">
    <property type="protein sequence ID" value="CAA9537981.1"/>
    <property type="molecule type" value="Genomic_DNA"/>
</dbReference>
<feature type="transmembrane region" description="Helical" evidence="1">
    <location>
        <begin position="270"/>
        <end position="291"/>
    </location>
</feature>
<name>A0A6J4U129_9ACTN</name>
<evidence type="ECO:0008006" key="3">
    <source>
        <dbReference type="Google" id="ProtNLM"/>
    </source>
</evidence>
<feature type="transmembrane region" description="Helical" evidence="1">
    <location>
        <begin position="94"/>
        <end position="115"/>
    </location>
</feature>
<feature type="transmembrane region" description="Helical" evidence="1">
    <location>
        <begin position="34"/>
        <end position="55"/>
    </location>
</feature>